<reference evidence="1 2" key="1">
    <citation type="journal article" date="2019" name="Nat. Ecol. Evol.">
        <title>Megaphylogeny resolves global patterns of mushroom evolution.</title>
        <authorList>
            <person name="Varga T."/>
            <person name="Krizsan K."/>
            <person name="Foldi C."/>
            <person name="Dima B."/>
            <person name="Sanchez-Garcia M."/>
            <person name="Sanchez-Ramirez S."/>
            <person name="Szollosi G.J."/>
            <person name="Szarkandi J.G."/>
            <person name="Papp V."/>
            <person name="Albert L."/>
            <person name="Andreopoulos W."/>
            <person name="Angelini C."/>
            <person name="Antonin V."/>
            <person name="Barry K.W."/>
            <person name="Bougher N.L."/>
            <person name="Buchanan P."/>
            <person name="Buyck B."/>
            <person name="Bense V."/>
            <person name="Catcheside P."/>
            <person name="Chovatia M."/>
            <person name="Cooper J."/>
            <person name="Damon W."/>
            <person name="Desjardin D."/>
            <person name="Finy P."/>
            <person name="Geml J."/>
            <person name="Haridas S."/>
            <person name="Hughes K."/>
            <person name="Justo A."/>
            <person name="Karasinski D."/>
            <person name="Kautmanova I."/>
            <person name="Kiss B."/>
            <person name="Kocsube S."/>
            <person name="Kotiranta H."/>
            <person name="LaButti K.M."/>
            <person name="Lechner B.E."/>
            <person name="Liimatainen K."/>
            <person name="Lipzen A."/>
            <person name="Lukacs Z."/>
            <person name="Mihaltcheva S."/>
            <person name="Morgado L.N."/>
            <person name="Niskanen T."/>
            <person name="Noordeloos M.E."/>
            <person name="Ohm R.A."/>
            <person name="Ortiz-Santana B."/>
            <person name="Ovrebo C."/>
            <person name="Racz N."/>
            <person name="Riley R."/>
            <person name="Savchenko A."/>
            <person name="Shiryaev A."/>
            <person name="Soop K."/>
            <person name="Spirin V."/>
            <person name="Szebenyi C."/>
            <person name="Tomsovsky M."/>
            <person name="Tulloss R.E."/>
            <person name="Uehling J."/>
            <person name="Grigoriev I.V."/>
            <person name="Vagvolgyi C."/>
            <person name="Papp T."/>
            <person name="Martin F.M."/>
            <person name="Miettinen O."/>
            <person name="Hibbett D.S."/>
            <person name="Nagy L.G."/>
        </authorList>
    </citation>
    <scope>NUCLEOTIDE SEQUENCE [LARGE SCALE GENOMIC DNA]</scope>
    <source>
        <strain evidence="1 2">NL-1719</strain>
    </source>
</reference>
<proteinExistence type="predicted"/>
<accession>A0ACD2ZX15</accession>
<organism evidence="1 2">
    <name type="scientific">Pluteus cervinus</name>
    <dbReference type="NCBI Taxonomy" id="181527"/>
    <lineage>
        <taxon>Eukaryota</taxon>
        <taxon>Fungi</taxon>
        <taxon>Dikarya</taxon>
        <taxon>Basidiomycota</taxon>
        <taxon>Agaricomycotina</taxon>
        <taxon>Agaricomycetes</taxon>
        <taxon>Agaricomycetidae</taxon>
        <taxon>Agaricales</taxon>
        <taxon>Pluteineae</taxon>
        <taxon>Pluteaceae</taxon>
        <taxon>Pluteus</taxon>
    </lineage>
</organism>
<dbReference type="EMBL" id="ML209834">
    <property type="protein sequence ID" value="TFK57940.1"/>
    <property type="molecule type" value="Genomic_DNA"/>
</dbReference>
<sequence length="221" mass="25831">GRYRELCSWRKEFKKEWRKLEKREITLPVNDAYRPDPAKWICTCPAFVTSRFLICKHLVQLVHRPPPIFFLEVKRHRTLPFWRHRSLKLIDDTGGECSMGEMGGDVDDEGPESDGYEDDEEFDEIESNEGGQTFEETWQANIDLITEFVAGLRFQAPFRDQRMLNALEREGAGFFRLAKACLEKEKRLRSQRGGEPPSTWEKSTISALFYRARPTNSHIQS</sequence>
<feature type="non-terminal residue" evidence="1">
    <location>
        <position position="221"/>
    </location>
</feature>
<feature type="non-terminal residue" evidence="1">
    <location>
        <position position="1"/>
    </location>
</feature>
<gene>
    <name evidence="1" type="ORF">BDN72DRAFT_736461</name>
</gene>
<keyword evidence="2" id="KW-1185">Reference proteome</keyword>
<evidence type="ECO:0000313" key="1">
    <source>
        <dbReference type="EMBL" id="TFK57940.1"/>
    </source>
</evidence>
<evidence type="ECO:0000313" key="2">
    <source>
        <dbReference type="Proteomes" id="UP000308600"/>
    </source>
</evidence>
<dbReference type="Proteomes" id="UP000308600">
    <property type="component" value="Unassembled WGS sequence"/>
</dbReference>
<protein>
    <submittedName>
        <fullName evidence="1">Uncharacterized protein</fullName>
    </submittedName>
</protein>
<name>A0ACD2ZX15_9AGAR</name>